<dbReference type="Proteomes" id="UP000245461">
    <property type="component" value="Unassembled WGS sequence"/>
</dbReference>
<accession>A0A317EAS2</accession>
<evidence type="ECO:0000313" key="2">
    <source>
        <dbReference type="Proteomes" id="UP000245461"/>
    </source>
</evidence>
<proteinExistence type="predicted"/>
<organism evidence="1 2">
    <name type="scientific">Zavarzinia aquatilis</name>
    <dbReference type="NCBI Taxonomy" id="2211142"/>
    <lineage>
        <taxon>Bacteria</taxon>
        <taxon>Pseudomonadati</taxon>
        <taxon>Pseudomonadota</taxon>
        <taxon>Alphaproteobacteria</taxon>
        <taxon>Rhodospirillales</taxon>
        <taxon>Zavarziniaceae</taxon>
        <taxon>Zavarzinia</taxon>
    </lineage>
</organism>
<dbReference type="EMBL" id="QGLE01000004">
    <property type="protein sequence ID" value="PWR24217.1"/>
    <property type="molecule type" value="Genomic_DNA"/>
</dbReference>
<sequence>MGFEGFEGALKGAFEEFAAPDPAEIVERAALMEDSGIPRGWADGLARLASMPPPEEWGRDWRSVRDGILRFADRLAADPWAAKAHRLGWTAADLFGVNAAAPAARLDCRGAATFIGDAEIYLITDEAIVVGNTTGKRLRITRPKTKGGVPLWEVR</sequence>
<keyword evidence="2" id="KW-1185">Reference proteome</keyword>
<evidence type="ECO:0000313" key="1">
    <source>
        <dbReference type="EMBL" id="PWR24217.1"/>
    </source>
</evidence>
<gene>
    <name evidence="1" type="ORF">DKG74_08850</name>
</gene>
<protein>
    <submittedName>
        <fullName evidence="1">Uncharacterized protein</fullName>
    </submittedName>
</protein>
<name>A0A317EAS2_9PROT</name>
<comment type="caution">
    <text evidence="1">The sequence shown here is derived from an EMBL/GenBank/DDBJ whole genome shotgun (WGS) entry which is preliminary data.</text>
</comment>
<dbReference type="AlphaFoldDB" id="A0A317EAS2"/>
<reference evidence="1 2" key="1">
    <citation type="submission" date="2018-05" db="EMBL/GenBank/DDBJ databases">
        <title>Zavarzinia sp. HR-AS.</title>
        <authorList>
            <person name="Lee Y."/>
            <person name="Jeon C.O."/>
        </authorList>
    </citation>
    <scope>NUCLEOTIDE SEQUENCE [LARGE SCALE GENOMIC DNA]</scope>
    <source>
        <strain evidence="1 2">HR-AS</strain>
    </source>
</reference>